<gene>
    <name evidence="1" type="ORF">EF878_21170</name>
</gene>
<reference evidence="1 2" key="1">
    <citation type="submission" date="2018-11" db="EMBL/GenBank/DDBJ databases">
        <title>Characterization of surface water Dickeya isolates.</title>
        <authorList>
            <person name="Van Gijsegem F."/>
            <person name="Pedron J."/>
        </authorList>
    </citation>
    <scope>NUCLEOTIDE SEQUENCE [LARGE SCALE GENOMIC DNA]</scope>
    <source>
        <strain evidence="1 2">FVG1-MFV-O17</strain>
    </source>
</reference>
<accession>A0A3N0FHQ5</accession>
<organism evidence="1 2">
    <name type="scientific">Dickeya undicola</name>
    <dbReference type="NCBI Taxonomy" id="1577887"/>
    <lineage>
        <taxon>Bacteria</taxon>
        <taxon>Pseudomonadati</taxon>
        <taxon>Pseudomonadota</taxon>
        <taxon>Gammaproteobacteria</taxon>
        <taxon>Enterobacterales</taxon>
        <taxon>Pectobacteriaceae</taxon>
        <taxon>Dickeya</taxon>
    </lineage>
</organism>
<dbReference type="EMBL" id="RJLR01000107">
    <property type="protein sequence ID" value="RNL99662.1"/>
    <property type="molecule type" value="Genomic_DNA"/>
</dbReference>
<dbReference type="RefSeq" id="WP_123253469.1">
    <property type="nucleotide sequence ID" value="NZ_RJLR01000107.1"/>
</dbReference>
<evidence type="ECO:0000313" key="1">
    <source>
        <dbReference type="EMBL" id="RNL99662.1"/>
    </source>
</evidence>
<comment type="caution">
    <text evidence="1">The sequence shown here is derived from an EMBL/GenBank/DDBJ whole genome shotgun (WGS) entry which is preliminary data.</text>
</comment>
<dbReference type="Proteomes" id="UP000276061">
    <property type="component" value="Unassembled WGS sequence"/>
</dbReference>
<proteinExistence type="predicted"/>
<sequence>MNFEDEGRPKWVVSQAAEDRGGQTLRDKGLLANSVTTDYDSSHSVIGTNLVYGAIHQLGGKAGRNESVELRSRPYLPVDADGELQPEAVRSVLDMIQRHIESAAHG</sequence>
<name>A0A3N0FHQ5_9GAMM</name>
<dbReference type="AlphaFoldDB" id="A0A3N0FHQ5"/>
<feature type="non-terminal residue" evidence="1">
    <location>
        <position position="106"/>
    </location>
</feature>
<dbReference type="Pfam" id="PF05069">
    <property type="entry name" value="Phage_tail_S"/>
    <property type="match status" value="1"/>
</dbReference>
<protein>
    <submittedName>
        <fullName evidence="1">Phage virion morphogenesis protein</fullName>
    </submittedName>
</protein>
<dbReference type="InterPro" id="IPR006522">
    <property type="entry name" value="Phage_virion_morphogenesis"/>
</dbReference>
<dbReference type="OrthoDB" id="2081253at2"/>
<evidence type="ECO:0000313" key="2">
    <source>
        <dbReference type="Proteomes" id="UP000276061"/>
    </source>
</evidence>